<gene>
    <name evidence="2" type="ORF">PAAG_06910</name>
</gene>
<evidence type="ECO:0000259" key="1">
    <source>
        <dbReference type="Pfam" id="PF17111"/>
    </source>
</evidence>
<dbReference type="EMBL" id="KN294012">
    <property type="protein sequence ID" value="EEH36492.2"/>
    <property type="molecule type" value="Genomic_DNA"/>
</dbReference>
<proteinExistence type="predicted"/>
<dbReference type="Proteomes" id="UP000002059">
    <property type="component" value="Partially assembled WGS sequence"/>
</dbReference>
<name>C1H8B4_PARBA</name>
<feature type="domain" description="Azaphilone pigments biosynthesis cluster protein L N-terminal" evidence="1">
    <location>
        <begin position="79"/>
        <end position="145"/>
    </location>
</feature>
<dbReference type="OrthoDB" id="4205875at2759"/>
<dbReference type="Pfam" id="PF17111">
    <property type="entry name" value="PigL_N"/>
    <property type="match status" value="2"/>
</dbReference>
<dbReference type="VEuPathDB" id="FungiDB:PAAG_06910"/>
<dbReference type="eggNOG" id="ENOG502SK11">
    <property type="taxonomic scope" value="Eukaryota"/>
</dbReference>
<dbReference type="RefSeq" id="XP_015700488.1">
    <property type="nucleotide sequence ID" value="XM_015846053.1"/>
</dbReference>
<evidence type="ECO:0000313" key="2">
    <source>
        <dbReference type="EMBL" id="EEH36492.2"/>
    </source>
</evidence>
<dbReference type="InterPro" id="IPR031348">
    <property type="entry name" value="PigL_N"/>
</dbReference>
<organism evidence="2 3">
    <name type="scientific">Paracoccidioides lutzii (strain ATCC MYA-826 / Pb01)</name>
    <name type="common">Paracoccidioides brasiliensis</name>
    <dbReference type="NCBI Taxonomy" id="502779"/>
    <lineage>
        <taxon>Eukaryota</taxon>
        <taxon>Fungi</taxon>
        <taxon>Dikarya</taxon>
        <taxon>Ascomycota</taxon>
        <taxon>Pezizomycotina</taxon>
        <taxon>Eurotiomycetes</taxon>
        <taxon>Eurotiomycetidae</taxon>
        <taxon>Onygenales</taxon>
        <taxon>Ajellomycetaceae</taxon>
        <taxon>Paracoccidioides</taxon>
    </lineage>
</organism>
<dbReference type="AlphaFoldDB" id="C1H8B4"/>
<sequence>MADPLSIAASALTVITAAVQSTKSLYETVKHFKDRDKTLRRLQHEFEDLANILDSLTQVANAEMSMLALLQGPVDQRSQVEFMRGDINEFIDTIAGYKSTISVGLGTITMHTSKVSHEVLQEYNEMIQDTAYNLEVHVLSIVHNLPVRYPYMDGLGASSSGARSFELRAEPAAPPAGQRSMYALNLMSLIHAGHTSGSFPNFEPPFLARRLAHRPSSGYVNQHEIEIFDISRYAMIGRMDSHKGTFCAAMADLNLGRKATATSVLVVLKVNADSAGPVTQGEVIAQWILLVLTTRAWFWLTAPAVQFMLDDIQWR</sequence>
<reference evidence="2 3" key="1">
    <citation type="journal article" date="2011" name="PLoS Genet.">
        <title>Comparative genomic analysis of human fungal pathogens causing paracoccidioidomycosis.</title>
        <authorList>
            <person name="Desjardins C.A."/>
            <person name="Champion M.D."/>
            <person name="Holder J.W."/>
            <person name="Muszewska A."/>
            <person name="Goldberg J."/>
            <person name="Bailao A.M."/>
            <person name="Brigido M.M."/>
            <person name="Ferreira M.E."/>
            <person name="Garcia A.M."/>
            <person name="Grynberg M."/>
            <person name="Gujja S."/>
            <person name="Heiman D.I."/>
            <person name="Henn M.R."/>
            <person name="Kodira C.D."/>
            <person name="Leon-Narvaez H."/>
            <person name="Longo L.V."/>
            <person name="Ma L.J."/>
            <person name="Malavazi I."/>
            <person name="Matsuo A.L."/>
            <person name="Morais F.V."/>
            <person name="Pereira M."/>
            <person name="Rodriguez-Brito S."/>
            <person name="Sakthikumar S."/>
            <person name="Salem-Izacc S.M."/>
            <person name="Sykes S.M."/>
            <person name="Teixeira M.M."/>
            <person name="Vallejo M.C."/>
            <person name="Walter M.E."/>
            <person name="Yandava C."/>
            <person name="Young S."/>
            <person name="Zeng Q."/>
            <person name="Zucker J."/>
            <person name="Felipe M.S."/>
            <person name="Goldman G.H."/>
            <person name="Haas B.J."/>
            <person name="McEwen J.G."/>
            <person name="Nino-Vega G."/>
            <person name="Puccia R."/>
            <person name="San-Blas G."/>
            <person name="Soares C.M."/>
            <person name="Birren B.W."/>
            <person name="Cuomo C.A."/>
        </authorList>
    </citation>
    <scope>NUCLEOTIDE SEQUENCE [LARGE SCALE GENOMIC DNA]</scope>
    <source>
        <strain evidence="3">ATCC MYA-826 / Pb01</strain>
    </source>
</reference>
<dbReference type="GeneID" id="9094226"/>
<accession>C1H8B4</accession>
<keyword evidence="3" id="KW-1185">Reference proteome</keyword>
<feature type="domain" description="Azaphilone pigments biosynthesis cluster protein L N-terminal" evidence="1">
    <location>
        <begin position="2"/>
        <end position="78"/>
    </location>
</feature>
<protein>
    <recommendedName>
        <fullName evidence="1">Azaphilone pigments biosynthesis cluster protein L N-terminal domain-containing protein</fullName>
    </recommendedName>
</protein>
<evidence type="ECO:0000313" key="3">
    <source>
        <dbReference type="Proteomes" id="UP000002059"/>
    </source>
</evidence>
<dbReference type="HOGENOM" id="CLU_883078_0_0_1"/>
<dbReference type="KEGG" id="pbl:PAAG_06910"/>